<dbReference type="OrthoDB" id="7041945at2"/>
<proteinExistence type="predicted"/>
<name>W6R117_ECTO5</name>
<protein>
    <submittedName>
        <fullName evidence="1">Uncharacterized protein</fullName>
    </submittedName>
</protein>
<organism evidence="1 2">
    <name type="scientific">Ectopseudomonas oleovorans (strain CECT 5344)</name>
    <name type="common">Pseudomonas pseudoalcaligenes</name>
    <dbReference type="NCBI Taxonomy" id="1182590"/>
    <lineage>
        <taxon>Bacteria</taxon>
        <taxon>Pseudomonadati</taxon>
        <taxon>Pseudomonadota</taxon>
        <taxon>Gammaproteobacteria</taxon>
        <taxon>Pseudomonadales</taxon>
        <taxon>Pseudomonadaceae</taxon>
        <taxon>Ectopseudomonas</taxon>
    </lineage>
</organism>
<reference evidence="1 2" key="1">
    <citation type="submission" date="2013-11" db="EMBL/GenBank/DDBJ databases">
        <title>Complete genome sequence of the cyanide-degrading bacterium Pseudomonas pseudoalcaligenes CECT 5344.</title>
        <authorList>
            <person name="Wibberg D."/>
            <person name="Puehler A."/>
            <person name="Schlueter A."/>
        </authorList>
    </citation>
    <scope>NUCLEOTIDE SEQUENCE [LARGE SCALE GENOMIC DNA]</scope>
    <source>
        <strain evidence="2">CECT 5344</strain>
    </source>
</reference>
<dbReference type="AlphaFoldDB" id="W6R117"/>
<dbReference type="Proteomes" id="UP000032841">
    <property type="component" value="Chromosome"/>
</dbReference>
<dbReference type="RefSeq" id="WP_039965250.1">
    <property type="nucleotide sequence ID" value="NZ_HG916826.1"/>
</dbReference>
<gene>
    <name evidence="1" type="ORF">BN5_3865</name>
</gene>
<dbReference type="EMBL" id="HG916826">
    <property type="protein sequence ID" value="CDM42407.1"/>
    <property type="molecule type" value="Genomic_DNA"/>
</dbReference>
<sequence length="66" mass="7710">MLTPEAQRHLERLDTIGRCWTAVTDLMVPEKDLHVVDRDTLSCLFNFLAEEYDKARQGFTEALKDR</sequence>
<dbReference type="KEGG" id="ppse:BN5_3865"/>
<evidence type="ECO:0000313" key="2">
    <source>
        <dbReference type="Proteomes" id="UP000032841"/>
    </source>
</evidence>
<accession>W6R117</accession>
<evidence type="ECO:0000313" key="1">
    <source>
        <dbReference type="EMBL" id="CDM42407.1"/>
    </source>
</evidence>
<dbReference type="HOGENOM" id="CLU_2827956_0_0_6"/>